<evidence type="ECO:0000256" key="1">
    <source>
        <dbReference type="SAM" id="MobiDB-lite"/>
    </source>
</evidence>
<keyword evidence="3" id="KW-1185">Reference proteome</keyword>
<dbReference type="AlphaFoldDB" id="A0A6P2BLV2"/>
<organism evidence="2 3">
    <name type="scientific">Trebonia kvetii</name>
    <dbReference type="NCBI Taxonomy" id="2480626"/>
    <lineage>
        <taxon>Bacteria</taxon>
        <taxon>Bacillati</taxon>
        <taxon>Actinomycetota</taxon>
        <taxon>Actinomycetes</taxon>
        <taxon>Streptosporangiales</taxon>
        <taxon>Treboniaceae</taxon>
        <taxon>Trebonia</taxon>
    </lineage>
</organism>
<evidence type="ECO:0000313" key="3">
    <source>
        <dbReference type="Proteomes" id="UP000460272"/>
    </source>
</evidence>
<evidence type="ECO:0000313" key="2">
    <source>
        <dbReference type="EMBL" id="TVY99993.1"/>
    </source>
</evidence>
<name>A0A6P2BLV2_9ACTN</name>
<reference evidence="2 3" key="1">
    <citation type="submission" date="2018-11" db="EMBL/GenBank/DDBJ databases">
        <title>Trebonia kvetii gen.nov., sp.nov., a novel acidophilic actinobacterium, and proposal of the new actinobacterial family Treboniaceae fam. nov.</title>
        <authorList>
            <person name="Rapoport D."/>
            <person name="Sagova-Mareckova M."/>
            <person name="Sedlacek I."/>
            <person name="Provaznik J."/>
            <person name="Kralova S."/>
            <person name="Pavlinic D."/>
            <person name="Benes V."/>
            <person name="Kopecky J."/>
        </authorList>
    </citation>
    <scope>NUCLEOTIDE SEQUENCE [LARGE SCALE GENOMIC DNA]</scope>
    <source>
        <strain evidence="2 3">15Tr583</strain>
    </source>
</reference>
<dbReference type="Proteomes" id="UP000460272">
    <property type="component" value="Unassembled WGS sequence"/>
</dbReference>
<protein>
    <submittedName>
        <fullName evidence="2">Uncharacterized protein</fullName>
    </submittedName>
</protein>
<accession>A0A6P2BLV2</accession>
<dbReference type="EMBL" id="RPFW01000010">
    <property type="protein sequence ID" value="TVY99993.1"/>
    <property type="molecule type" value="Genomic_DNA"/>
</dbReference>
<feature type="compositionally biased region" description="Basic and acidic residues" evidence="1">
    <location>
        <begin position="100"/>
        <end position="110"/>
    </location>
</feature>
<feature type="region of interest" description="Disordered" evidence="1">
    <location>
        <begin position="1"/>
        <end position="24"/>
    </location>
</feature>
<sequence>MPVTISDRTMTSDRSPHAARLAPGTQDHWEVSWLPGRRLTRNEAITAMTLAETCSTTAAPDPDRQWPFIEGWAAELGITTGHAITRISAVPAWTATPETEPERPDPEAGE</sequence>
<dbReference type="RefSeq" id="WP_145861483.1">
    <property type="nucleotide sequence ID" value="NZ_RPFW01000010.1"/>
</dbReference>
<dbReference type="OrthoDB" id="4570639at2"/>
<proteinExistence type="predicted"/>
<gene>
    <name evidence="2" type="ORF">EAS64_38555</name>
</gene>
<comment type="caution">
    <text evidence="2">The sequence shown here is derived from an EMBL/GenBank/DDBJ whole genome shotgun (WGS) entry which is preliminary data.</text>
</comment>
<feature type="region of interest" description="Disordered" evidence="1">
    <location>
        <begin position="90"/>
        <end position="110"/>
    </location>
</feature>